<dbReference type="AlphaFoldDB" id="A0A4R6IE67"/>
<dbReference type="PANTHER" id="PTHR43694:SF1">
    <property type="entry name" value="RIBONUCLEASE J"/>
    <property type="match status" value="1"/>
</dbReference>
<dbReference type="CDD" id="cd07714">
    <property type="entry name" value="RNaseJ_MBL-fold"/>
    <property type="match status" value="1"/>
</dbReference>
<dbReference type="InterPro" id="IPR055132">
    <property type="entry name" value="RNase_J_b_CASP"/>
</dbReference>
<dbReference type="InterPro" id="IPR041636">
    <property type="entry name" value="RNase_J_C"/>
</dbReference>
<accession>A0A4R6IE67</accession>
<organism evidence="3 4">
    <name type="scientific">Mycoplasma testudineum</name>
    <dbReference type="NCBI Taxonomy" id="244584"/>
    <lineage>
        <taxon>Bacteria</taxon>
        <taxon>Bacillati</taxon>
        <taxon>Mycoplasmatota</taxon>
        <taxon>Mollicutes</taxon>
        <taxon>Mycoplasmataceae</taxon>
        <taxon>Mycoplasma</taxon>
    </lineage>
</organism>
<feature type="domain" description="Ribonuclease J beta-CASP" evidence="2">
    <location>
        <begin position="220"/>
        <end position="345"/>
    </location>
</feature>
<dbReference type="Gene3D" id="3.10.20.580">
    <property type="match status" value="1"/>
</dbReference>
<keyword evidence="4" id="KW-1185">Reference proteome</keyword>
<proteinExistence type="predicted"/>
<sequence length="550" mass="62514">MSVKFFALGGLDENGKNCYIIENDNQIFIVNIGAKVPISTSYGVDTITPDITYLIKNKSKIAGLFITDTKNDSFSALPWFLMQIPEIKIFTSPFNYSIVQERISKYQLDLSKVELQTLTKEVKFKDTVVKPFNLFGSIPGSLGFNFETKQGSIIFMNNFVVAESPIFGPTNLAWIKKSISKNLLALVIDSGNVKYQGSAIDKIFLPTEIKEKIKKVNPNERIVIAAYEEEMTTLLEVLEIATETSRPIIVYSRSLFSQLNLLKNEYFVKKQPFLGKINLVNYKKMNEIDNAIVFVTSTVEVLYERFFRIVDDQDTTLKLKSSDNIFFIAPPINGIESQAASLLDKVAHITRKLTVVSESQRHQHRPAYNDIREVVSALKPKYVIPVQGLFRNMINVTNAIKDLGYNESTSIVLQNGKIAEFIKSTLKSRDKKIKEIGDQIVDGFGLGDVSSEVIFEREKLARDGVISIAALVDKEKNLLGKIHVDYAGLADKEERSELDELIKTTFAEQYYDNLDQKYNDLQKTLRNRIRKRIFKKTQKEPSIVITLYRI</sequence>
<dbReference type="SUPFAM" id="SSF56281">
    <property type="entry name" value="Metallo-hydrolase/oxidoreductase"/>
    <property type="match status" value="1"/>
</dbReference>
<dbReference type="PANTHER" id="PTHR43694">
    <property type="entry name" value="RIBONUCLEASE J"/>
    <property type="match status" value="1"/>
</dbReference>
<dbReference type="Pfam" id="PF22505">
    <property type="entry name" value="RNase_J_b_CASP"/>
    <property type="match status" value="1"/>
</dbReference>
<dbReference type="Gene3D" id="3.40.50.10710">
    <property type="entry name" value="Metallo-hydrolase/oxidoreductase"/>
    <property type="match status" value="1"/>
</dbReference>
<reference evidence="3 4" key="1">
    <citation type="submission" date="2019-03" db="EMBL/GenBank/DDBJ databases">
        <title>Genomic Encyclopedia of Archaeal and Bacterial Type Strains, Phase II (KMG-II): from individual species to whole genera.</title>
        <authorList>
            <person name="Goeker M."/>
        </authorList>
    </citation>
    <scope>NUCLEOTIDE SEQUENCE [LARGE SCALE GENOMIC DNA]</scope>
    <source>
        <strain evidence="3 4">ATCC 700618</strain>
    </source>
</reference>
<dbReference type="RefSeq" id="WP_094254699.1">
    <property type="nucleotide sequence ID" value="NZ_NNCE01000004.1"/>
</dbReference>
<evidence type="ECO:0000313" key="3">
    <source>
        <dbReference type="EMBL" id="TDO19898.1"/>
    </source>
</evidence>
<protein>
    <submittedName>
        <fullName evidence="3">Ribonuclease J</fullName>
    </submittedName>
</protein>
<evidence type="ECO:0000259" key="1">
    <source>
        <dbReference type="Pfam" id="PF17770"/>
    </source>
</evidence>
<dbReference type="Gene3D" id="3.60.15.10">
    <property type="entry name" value="Ribonuclease Z/Hydroxyacylglutathione hydrolase-like"/>
    <property type="match status" value="1"/>
</dbReference>
<evidence type="ECO:0000313" key="4">
    <source>
        <dbReference type="Proteomes" id="UP000295518"/>
    </source>
</evidence>
<dbReference type="OrthoDB" id="401053at2"/>
<name>A0A4R6IE67_9MOLU</name>
<dbReference type="EMBL" id="SNWN01000012">
    <property type="protein sequence ID" value="TDO19898.1"/>
    <property type="molecule type" value="Genomic_DNA"/>
</dbReference>
<comment type="caution">
    <text evidence="3">The sequence shown here is derived from an EMBL/GenBank/DDBJ whole genome shotgun (WGS) entry which is preliminary data.</text>
</comment>
<dbReference type="InterPro" id="IPR042173">
    <property type="entry name" value="RNase_J_2"/>
</dbReference>
<dbReference type="InterPro" id="IPR036866">
    <property type="entry name" value="RibonucZ/Hydroxyglut_hydro"/>
</dbReference>
<dbReference type="Pfam" id="PF17770">
    <property type="entry name" value="RNase_J_C"/>
    <property type="match status" value="1"/>
</dbReference>
<gene>
    <name evidence="3" type="ORF">EI74_0537</name>
</gene>
<evidence type="ECO:0000259" key="2">
    <source>
        <dbReference type="Pfam" id="PF22505"/>
    </source>
</evidence>
<dbReference type="Proteomes" id="UP000295518">
    <property type="component" value="Unassembled WGS sequence"/>
</dbReference>
<feature type="domain" description="Ribonuclease J C-terminal" evidence="1">
    <location>
        <begin position="453"/>
        <end position="550"/>
    </location>
</feature>